<sequence length="53" mass="6339">MEKDELLSILVPTIEDEELKKFYKELKDKELENKNFKKASKEKIKEISERLGI</sequence>
<reference evidence="1 2" key="1">
    <citation type="submission" date="2020-08" db="EMBL/GenBank/DDBJ databases">
        <authorList>
            <person name="Sorensen M.C.H."/>
        </authorList>
    </citation>
    <scope>NUCLEOTIDE SEQUENCE [LARGE SCALE GENOMIC DNA]</scope>
</reference>
<name>A0A7T3KE01_9CAUD</name>
<dbReference type="Proteomes" id="UP000595849">
    <property type="component" value="Segment"/>
</dbReference>
<accession>A0A7T3KE01</accession>
<proteinExistence type="predicted"/>
<evidence type="ECO:0000313" key="2">
    <source>
        <dbReference type="Proteomes" id="UP000595849"/>
    </source>
</evidence>
<evidence type="ECO:0000313" key="1">
    <source>
        <dbReference type="EMBL" id="QPX63375.1"/>
    </source>
</evidence>
<gene>
    <name evidence="1" type="ORF">F352_071</name>
</gene>
<dbReference type="EMBL" id="MT863717">
    <property type="protein sequence ID" value="QPX63375.1"/>
    <property type="molecule type" value="Genomic_DNA"/>
</dbReference>
<organism evidence="1 2">
    <name type="scientific">Campylobacter phage F352</name>
    <dbReference type="NCBI Taxonomy" id="2794363"/>
    <lineage>
        <taxon>Viruses</taxon>
        <taxon>Duplodnaviria</taxon>
        <taxon>Heunggongvirae</taxon>
        <taxon>Uroviricota</taxon>
        <taxon>Caudoviricetes</taxon>
        <taxon>Connertonviridae</taxon>
        <taxon>Fletchervirus</taxon>
        <taxon>Fletchervirus CPX</taxon>
    </lineage>
</organism>
<protein>
    <submittedName>
        <fullName evidence="1">Uncharacterized protein</fullName>
    </submittedName>
</protein>